<evidence type="ECO:0000256" key="6">
    <source>
        <dbReference type="SAM" id="MobiDB-lite"/>
    </source>
</evidence>
<dbReference type="InterPro" id="IPR039537">
    <property type="entry name" value="Retrotran_Ty1/copia-like"/>
</dbReference>
<evidence type="ECO:0000259" key="8">
    <source>
        <dbReference type="PROSITE" id="PS50994"/>
    </source>
</evidence>
<proteinExistence type="predicted"/>
<dbReference type="GO" id="GO:0015074">
    <property type="term" value="P:DNA integration"/>
    <property type="evidence" value="ECO:0007669"/>
    <property type="project" value="InterPro"/>
</dbReference>
<dbReference type="InterPro" id="IPR043502">
    <property type="entry name" value="DNA/RNA_pol_sf"/>
</dbReference>
<keyword evidence="4" id="KW-0378">Hydrolase</keyword>
<dbReference type="Pfam" id="PF25597">
    <property type="entry name" value="SH3_retrovirus"/>
    <property type="match status" value="1"/>
</dbReference>
<feature type="region of interest" description="Disordered" evidence="6">
    <location>
        <begin position="1048"/>
        <end position="1113"/>
    </location>
</feature>
<dbReference type="GO" id="GO:0003676">
    <property type="term" value="F:nucleic acid binding"/>
    <property type="evidence" value="ECO:0007669"/>
    <property type="project" value="InterPro"/>
</dbReference>
<keyword evidence="1" id="KW-0645">Protease</keyword>
<dbReference type="GO" id="GO:0004190">
    <property type="term" value="F:aspartic-type endopeptidase activity"/>
    <property type="evidence" value="ECO:0007669"/>
    <property type="project" value="UniProtKB-KW"/>
</dbReference>
<feature type="region of interest" description="Disordered" evidence="6">
    <location>
        <begin position="404"/>
        <end position="430"/>
    </location>
</feature>
<dbReference type="Pfam" id="PF14223">
    <property type="entry name" value="Retrotran_gag_2"/>
    <property type="match status" value="1"/>
</dbReference>
<feature type="region of interest" description="Disordered" evidence="6">
    <location>
        <begin position="640"/>
        <end position="665"/>
    </location>
</feature>
<gene>
    <name evidence="9" type="primary">OSJNBa0050M22.8</name>
</gene>
<dbReference type="Pfam" id="PF13976">
    <property type="entry name" value="gag_pre-integrs"/>
    <property type="match status" value="1"/>
</dbReference>
<feature type="compositionally biased region" description="Basic and acidic residues" evidence="6">
    <location>
        <begin position="1649"/>
        <end position="1660"/>
    </location>
</feature>
<keyword evidence="5" id="KW-0862">Zinc</keyword>
<dbReference type="PROSITE" id="PS50158">
    <property type="entry name" value="ZF_CCHC"/>
    <property type="match status" value="1"/>
</dbReference>
<dbReference type="GO" id="GO:0006508">
    <property type="term" value="P:proteolysis"/>
    <property type="evidence" value="ECO:0007669"/>
    <property type="project" value="UniProtKB-KW"/>
</dbReference>
<dbReference type="Pfam" id="PF07727">
    <property type="entry name" value="RVT_2"/>
    <property type="match status" value="2"/>
</dbReference>
<dbReference type="Gene3D" id="3.30.420.10">
    <property type="entry name" value="Ribonuclease H-like superfamily/Ribonuclease H"/>
    <property type="match status" value="1"/>
</dbReference>
<dbReference type="GO" id="GO:0008270">
    <property type="term" value="F:zinc ion binding"/>
    <property type="evidence" value="ECO:0007669"/>
    <property type="project" value="UniProtKB-KW"/>
</dbReference>
<dbReference type="InterPro" id="IPR008552">
    <property type="entry name" value="DUF834"/>
</dbReference>
<evidence type="ECO:0000259" key="7">
    <source>
        <dbReference type="PROSITE" id="PS50158"/>
    </source>
</evidence>
<dbReference type="InterPro" id="IPR012337">
    <property type="entry name" value="RNaseH-like_sf"/>
</dbReference>
<dbReference type="PROSITE" id="PS50994">
    <property type="entry name" value="INTEGRASE"/>
    <property type="match status" value="1"/>
</dbReference>
<dbReference type="InterPro" id="IPR036875">
    <property type="entry name" value="Znf_CCHC_sf"/>
</dbReference>
<dbReference type="InterPro" id="IPR013103">
    <property type="entry name" value="RVT_2"/>
</dbReference>
<evidence type="ECO:0000313" key="9">
    <source>
        <dbReference type="EMBL" id="AAK98718.1"/>
    </source>
</evidence>
<feature type="region of interest" description="Disordered" evidence="6">
    <location>
        <begin position="93"/>
        <end position="116"/>
    </location>
</feature>
<evidence type="ECO:0000256" key="1">
    <source>
        <dbReference type="ARBA" id="ARBA00022670"/>
    </source>
</evidence>
<dbReference type="InterPro" id="IPR001878">
    <property type="entry name" value="Znf_CCHC"/>
</dbReference>
<feature type="compositionally biased region" description="Basic and acidic residues" evidence="6">
    <location>
        <begin position="645"/>
        <end position="663"/>
    </location>
</feature>
<reference evidence="10" key="2">
    <citation type="journal article" date="2008" name="Nucleic Acids Res.">
        <title>The rice annotation project database (RAP-DB): 2008 update.</title>
        <authorList>
            <consortium name="The rice annotation project (RAP)"/>
        </authorList>
    </citation>
    <scope>GENOME REANNOTATION</scope>
    <source>
        <strain evidence="10">cv. Nipponbare</strain>
    </source>
</reference>
<dbReference type="EMBL" id="AC090483">
    <property type="protein sequence ID" value="AAK98718.1"/>
    <property type="molecule type" value="Genomic_DNA"/>
</dbReference>
<dbReference type="Pfam" id="PF05754">
    <property type="entry name" value="DUF834"/>
    <property type="match status" value="1"/>
</dbReference>
<dbReference type="InterPro" id="IPR001584">
    <property type="entry name" value="Integrase_cat-core"/>
</dbReference>
<evidence type="ECO:0000256" key="2">
    <source>
        <dbReference type="ARBA" id="ARBA00022723"/>
    </source>
</evidence>
<dbReference type="Proteomes" id="UP000000763">
    <property type="component" value="Chromosome 10"/>
</dbReference>
<feature type="region of interest" description="Disordered" evidence="6">
    <location>
        <begin position="1464"/>
        <end position="1610"/>
    </location>
</feature>
<dbReference type="SUPFAM" id="SSF56672">
    <property type="entry name" value="DNA/RNA polymerases"/>
    <property type="match status" value="1"/>
</dbReference>
<organism evidence="9 10">
    <name type="scientific">Oryza sativa subsp. japonica</name>
    <name type="common">Rice</name>
    <dbReference type="NCBI Taxonomy" id="39947"/>
    <lineage>
        <taxon>Eukaryota</taxon>
        <taxon>Viridiplantae</taxon>
        <taxon>Streptophyta</taxon>
        <taxon>Embryophyta</taxon>
        <taxon>Tracheophyta</taxon>
        <taxon>Spermatophyta</taxon>
        <taxon>Magnoliopsida</taxon>
        <taxon>Liliopsida</taxon>
        <taxon>Poales</taxon>
        <taxon>Poaceae</taxon>
        <taxon>BOP clade</taxon>
        <taxon>Oryzoideae</taxon>
        <taxon>Oryzeae</taxon>
        <taxon>Oryzinae</taxon>
        <taxon>Oryza</taxon>
        <taxon>Oryza sativa</taxon>
    </lineage>
</organism>
<dbReference type="InterPro" id="IPR036397">
    <property type="entry name" value="RNaseH_sf"/>
</dbReference>
<feature type="compositionally biased region" description="Acidic residues" evidence="6">
    <location>
        <begin position="1057"/>
        <end position="1067"/>
    </location>
</feature>
<keyword evidence="5" id="KW-0863">Zinc-finger</keyword>
<dbReference type="SUPFAM" id="SSF53098">
    <property type="entry name" value="Ribonuclease H-like"/>
    <property type="match status" value="1"/>
</dbReference>
<dbReference type="InterPro" id="IPR057670">
    <property type="entry name" value="SH3_retrovirus"/>
</dbReference>
<keyword evidence="3" id="KW-0064">Aspartyl protease</keyword>
<protein>
    <submittedName>
        <fullName evidence="9">Retroelement</fullName>
    </submittedName>
</protein>
<feature type="region of interest" description="Disordered" evidence="6">
    <location>
        <begin position="21"/>
        <end position="53"/>
    </location>
</feature>
<dbReference type="PANTHER" id="PTHR42648">
    <property type="entry name" value="TRANSPOSASE, PUTATIVE-RELATED"/>
    <property type="match status" value="1"/>
</dbReference>
<evidence type="ECO:0000256" key="5">
    <source>
        <dbReference type="PROSITE-ProRule" id="PRU00047"/>
    </source>
</evidence>
<name>Q947Z9_ORYSJ</name>
<feature type="region of interest" description="Disordered" evidence="6">
    <location>
        <begin position="1638"/>
        <end position="1660"/>
    </location>
</feature>
<accession>Q947Z9</accession>
<reference evidence="10" key="1">
    <citation type="journal article" date="2005" name="Nature">
        <title>The map-based sequence of the rice genome.</title>
        <authorList>
            <consortium name="International rice genome sequencing project (IRGSP)"/>
            <person name="Matsumoto T."/>
            <person name="Wu J."/>
            <person name="Kanamori H."/>
            <person name="Katayose Y."/>
            <person name="Fujisawa M."/>
            <person name="Namiki N."/>
            <person name="Mizuno H."/>
            <person name="Yamamoto K."/>
            <person name="Antonio B.A."/>
            <person name="Baba T."/>
            <person name="Sakata K."/>
            <person name="Nagamura Y."/>
            <person name="Aoki H."/>
            <person name="Arikawa K."/>
            <person name="Arita K."/>
            <person name="Bito T."/>
            <person name="Chiden Y."/>
            <person name="Fujitsuka N."/>
            <person name="Fukunaka R."/>
            <person name="Hamada M."/>
            <person name="Harada C."/>
            <person name="Hayashi A."/>
            <person name="Hijishita S."/>
            <person name="Honda M."/>
            <person name="Hosokawa S."/>
            <person name="Ichikawa Y."/>
            <person name="Idonuma A."/>
            <person name="Iijima M."/>
            <person name="Ikeda M."/>
            <person name="Ikeno M."/>
            <person name="Ito K."/>
            <person name="Ito S."/>
            <person name="Ito T."/>
            <person name="Ito Y."/>
            <person name="Ito Y."/>
            <person name="Iwabuchi A."/>
            <person name="Kamiya K."/>
            <person name="Karasawa W."/>
            <person name="Kurita K."/>
            <person name="Katagiri S."/>
            <person name="Kikuta A."/>
            <person name="Kobayashi H."/>
            <person name="Kobayashi N."/>
            <person name="Machita K."/>
            <person name="Maehara T."/>
            <person name="Masukawa M."/>
            <person name="Mizubayashi T."/>
            <person name="Mukai Y."/>
            <person name="Nagasaki H."/>
            <person name="Nagata Y."/>
            <person name="Naito S."/>
            <person name="Nakashima M."/>
            <person name="Nakama Y."/>
            <person name="Nakamichi Y."/>
            <person name="Nakamura M."/>
            <person name="Meguro A."/>
            <person name="Negishi M."/>
            <person name="Ohta I."/>
            <person name="Ohta T."/>
            <person name="Okamoto M."/>
            <person name="Ono N."/>
            <person name="Saji S."/>
            <person name="Sakaguchi M."/>
            <person name="Sakai K."/>
            <person name="Shibata M."/>
            <person name="Shimokawa T."/>
            <person name="Song J."/>
            <person name="Takazaki Y."/>
            <person name="Terasawa K."/>
            <person name="Tsugane M."/>
            <person name="Tsuji K."/>
            <person name="Ueda S."/>
            <person name="Waki K."/>
            <person name="Yamagata H."/>
            <person name="Yamamoto M."/>
            <person name="Yamamoto S."/>
            <person name="Yamane H."/>
            <person name="Yoshiki S."/>
            <person name="Yoshihara R."/>
            <person name="Yukawa K."/>
            <person name="Zhong H."/>
            <person name="Yano M."/>
            <person name="Yuan Q."/>
            <person name="Ouyang S."/>
            <person name="Liu J."/>
            <person name="Jones K.M."/>
            <person name="Gansberger K."/>
            <person name="Moffat K."/>
            <person name="Hill J."/>
            <person name="Bera J."/>
            <person name="Fadrosh D."/>
            <person name="Jin S."/>
            <person name="Johri S."/>
            <person name="Kim M."/>
            <person name="Overton L."/>
            <person name="Reardon M."/>
            <person name="Tsitrin T."/>
            <person name="Vuong H."/>
            <person name="Weaver B."/>
            <person name="Ciecko A."/>
            <person name="Tallon L."/>
            <person name="Jackson J."/>
            <person name="Pai G."/>
            <person name="Aken S.V."/>
            <person name="Utterback T."/>
            <person name="Reidmuller S."/>
            <person name="Feldblyum T."/>
            <person name="Hsiao J."/>
            <person name="Zismann V."/>
            <person name="Iobst S."/>
            <person name="de Vazeille A.R."/>
            <person name="Buell C.R."/>
            <person name="Ying K."/>
            <person name="Li Y."/>
            <person name="Lu T."/>
            <person name="Huang Y."/>
            <person name="Zhao Q."/>
            <person name="Feng Q."/>
            <person name="Zhang L."/>
            <person name="Zhu J."/>
            <person name="Weng Q."/>
            <person name="Mu J."/>
            <person name="Lu Y."/>
            <person name="Fan D."/>
            <person name="Liu Y."/>
            <person name="Guan J."/>
            <person name="Zhang Y."/>
            <person name="Yu S."/>
            <person name="Liu X."/>
            <person name="Zhang Y."/>
            <person name="Hong G."/>
            <person name="Han B."/>
            <person name="Choisne N."/>
            <person name="Demange N."/>
            <person name="Orjeda G."/>
            <person name="Samain S."/>
            <person name="Cattolico L."/>
            <person name="Pelletier E."/>
            <person name="Couloux A."/>
            <person name="Segurens B."/>
            <person name="Wincker P."/>
            <person name="D'Hont A."/>
            <person name="Scarpelli C."/>
            <person name="Weissenbach J."/>
            <person name="Salanoubat M."/>
            <person name="Quetier F."/>
            <person name="Yu Y."/>
            <person name="Kim H.R."/>
            <person name="Rambo T."/>
            <person name="Currie J."/>
            <person name="Collura K."/>
            <person name="Luo M."/>
            <person name="Yang T."/>
            <person name="Ammiraju J.S.S."/>
            <person name="Engler F."/>
            <person name="Soderlund C."/>
            <person name="Wing R.A."/>
            <person name="Palmer L.E."/>
            <person name="de la Bastide M."/>
            <person name="Spiegel L."/>
            <person name="Nascimento L."/>
            <person name="Zutavern T."/>
            <person name="O'Shaughnessy A."/>
            <person name="Dike S."/>
            <person name="Dedhia N."/>
            <person name="Preston R."/>
            <person name="Balija V."/>
            <person name="McCombie W.R."/>
            <person name="Chow T."/>
            <person name="Chen H."/>
            <person name="Chung M."/>
            <person name="Chen C."/>
            <person name="Shaw J."/>
            <person name="Wu H."/>
            <person name="Hsiao K."/>
            <person name="Chao Y."/>
            <person name="Chu M."/>
            <person name="Cheng C."/>
            <person name="Hour A."/>
            <person name="Lee P."/>
            <person name="Lin S."/>
            <person name="Lin Y."/>
            <person name="Liou J."/>
            <person name="Liu S."/>
            <person name="Hsing Y."/>
            <person name="Raghuvanshi S."/>
            <person name="Mohanty A."/>
            <person name="Bharti A.K."/>
            <person name="Gaur A."/>
            <person name="Gupta V."/>
            <person name="Kumar D."/>
            <person name="Ravi V."/>
            <person name="Vij S."/>
            <person name="Kapur A."/>
            <person name="Khurana P."/>
            <person name="Khurana P."/>
            <person name="Khurana J.P."/>
            <person name="Tyagi A.K."/>
            <person name="Gaikwad K."/>
            <person name="Singh A."/>
            <person name="Dalal V."/>
            <person name="Srivastava S."/>
            <person name="Dixit A."/>
            <person name="Pal A.K."/>
            <person name="Ghazi I.A."/>
            <person name="Yadav M."/>
            <person name="Pandit A."/>
            <person name="Bhargava A."/>
            <person name="Sureshbabu K."/>
            <person name="Batra K."/>
            <person name="Sharma T.R."/>
            <person name="Mohapatra T."/>
            <person name="Singh N.K."/>
            <person name="Messing J."/>
            <person name="Nelson A.B."/>
            <person name="Fuks G."/>
            <person name="Kavchok S."/>
            <person name="Keizer G."/>
            <person name="Linton E."/>
            <person name="Llaca V."/>
            <person name="Song R."/>
            <person name="Tanyolac B."/>
            <person name="Young S."/>
            <person name="Ho-Il K."/>
            <person name="Hahn J.H."/>
            <person name="Sangsakoo G."/>
            <person name="Vanavichit A."/>
            <person name="de Mattos Luiz.A.T."/>
            <person name="Zimmer P.D."/>
            <person name="Malone G."/>
            <person name="Dellagostin O."/>
            <person name="de Oliveira A.C."/>
            <person name="Bevan M."/>
            <person name="Bancroft I."/>
            <person name="Minx P."/>
            <person name="Cordum H."/>
            <person name="Wilson R."/>
            <person name="Cheng Z."/>
            <person name="Jin W."/>
            <person name="Jiang J."/>
            <person name="Leong S.A."/>
            <person name="Iwama H."/>
            <person name="Gojobori T."/>
            <person name="Itoh T."/>
            <person name="Niimura Y."/>
            <person name="Fujii Y."/>
            <person name="Habara T."/>
            <person name="Sakai H."/>
            <person name="Sato Y."/>
            <person name="Wilson G."/>
            <person name="Kumar K."/>
            <person name="McCouch S."/>
            <person name="Juretic N."/>
            <person name="Hoen D."/>
            <person name="Wright S."/>
            <person name="Bruskiewich R."/>
            <person name="Bureau T."/>
            <person name="Miyao A."/>
            <person name="Hirochika H."/>
            <person name="Nishikawa T."/>
            <person name="Kadowaki K."/>
            <person name="Sugiura M."/>
            <person name="Burr B."/>
            <person name="Sasaki T."/>
        </authorList>
    </citation>
    <scope>NUCLEOTIDE SEQUENCE [LARGE SCALE GENOMIC DNA]</scope>
    <source>
        <strain evidence="10">cv. Nipponbare</strain>
    </source>
</reference>
<dbReference type="PANTHER" id="PTHR42648:SF21">
    <property type="entry name" value="CYSTEINE-RICH RLK (RECEPTOR-LIKE PROTEIN KINASE) 8"/>
    <property type="match status" value="1"/>
</dbReference>
<dbReference type="InterPro" id="IPR025724">
    <property type="entry name" value="GAG-pre-integrase_dom"/>
</dbReference>
<dbReference type="Pfam" id="PF22936">
    <property type="entry name" value="Pol_BBD"/>
    <property type="match status" value="1"/>
</dbReference>
<evidence type="ECO:0000313" key="10">
    <source>
        <dbReference type="Proteomes" id="UP000000763"/>
    </source>
</evidence>
<sequence length="1660" mass="186088">MASWRGAATRLTAIACALRRPARHESGGGPRCANPKRAATSARTTWSHGPMRMGPSRNPLPPLDSHLTVGGVGGVCEPNLTDGIAAVRPVGTQRLDRRRQESAAGDLGGSTDQSTSVRPTFIRQSDRHNNFGQTAIHRFRGVFAMATPARFSTKPHVFDGTDFSHWCSRMQSYIMAEDYDIWRKVSHSYVIPEAINTAAEKTAFEQNCKSHNILLSGISRSDYDRVAHLQTAHEIWTALSNFHQGTNNIKELRRDLFKKEYIKFEMKPGEALDDYLSRFNKILSDLRSIDSSYDTNYPQSEISRHFLNGLDMSIWEMKVTSIQESVNMSTLTLDSLYTKLKTHEMNVLSRKVDSKSSALIEEEDLALVANRIARAMNNARNRKRGGPNRCFECGSIDHLRSHCPKLGRGKREDKDSEKTNNHKPKGSYQERKMENLRKAFQQVCAVFEPLSDVYGESGDDDKGKNISDVCFMARGESDTEYEDNEVSAFEEAINILSEKNKKCEKMYRKQEFIIESLKSEIARLKSLIPNDDDCENCVGARSGEILVKPDTNKTVFKSAGIMSTLNAYSSKSNVVHAKSPVVASVAKSSNSTNVSNHREKYTCSFCGKDGHIVGFCFRLAPKQKKEREIAFAKSKKSVRPQWVPRSDRRPIRLATERRSDRRYRGGQTGHCTSALVARKENVWIVDSGCSRHMTGDKNWFSSLKKASKTESIIFGDASTSAVLATGLVKVNEKFELKNVAWIEDLKYNLLSVSQIVDENFEVHFKKTGSKVFYSCGDSVLNISRYGRVFKADFENSVSPVITRLVAKFDKDVMFWHRGLGHVGFDHLTRLSGLDLVRGLPKLKKDLDLDEAFQHFRGLFLQLELEFPGSLKRIRSDNGGEFKNASFEQFCNERGLEHEFSSPRVPQQNGVVERENRVLVEMARTMLDEYKTPRKFWAEAINTACYISNRVFLRSKLGKTSYELRFGHQPKVSHLHVFGCKCFVLKSRNLDKFETRSTDGLFLGNPAHTRGYRVLILETNKIVETCEVSFDEASPGTRPDIADTLSQVQGEDGRIFEDERDENDDDEVGLAGSSAEGSVDAIRDGPPEITTSTSTDTERGSTSEVAAPLHIQRRHPPEQIIGNIDVSHALTDESWINAMHEELENFERNKVWTLVEPPSGHNIIGTKWVFKNKQNEDGLIVRNKARLVAQGFTQVEGLDFDETFAPVARIEAIRLLLAFAVSKGFKLYQMDVKSDFLNGFIQEEVYVKQPPGFTMGKVDKTLFVLKHGDNQLFVQIYVDDIIFGCSTHALVVDFTETMRREFEMGMMCELSYILGLQIKQTSQGTFVHQTKYTKDLLRRFKMENCKPISTPIGSTAVLDPDEDGEAVDQKEYRSMIGSLLYLTASRPDIQFVVCLCARFQASPRASHCQAVKRIMRKQSSVAQSTAESEYVAAASCCSQILWLLSTLKDYGLTFEKTGGIAAVRPAGTQRLDRRRQESAAGDLGGSTDRSTSVRPTFIRRSDRHNNFDITPNLGHDGANRMPRKKEHDEGNSLRVTATTINDGKRPATSSEGRRGTSRRRQRLSGDEQRQRRGGRASPRCCDAEGGGGTGRGRPRRRQGADGGEADRLDVGDGLPVVFGFEGVEAGLPLFDLVPMEATALTGDGGADGYSRLERRPEERDG</sequence>
<feature type="domain" description="CCHC-type" evidence="7">
    <location>
        <begin position="389"/>
        <end position="405"/>
    </location>
</feature>
<feature type="compositionally biased region" description="Basic and acidic residues" evidence="6">
    <location>
        <begin position="409"/>
        <end position="420"/>
    </location>
</feature>
<feature type="domain" description="Integrase catalytic" evidence="8">
    <location>
        <begin position="795"/>
        <end position="968"/>
    </location>
</feature>
<evidence type="ECO:0000256" key="3">
    <source>
        <dbReference type="ARBA" id="ARBA00022750"/>
    </source>
</evidence>
<dbReference type="InterPro" id="IPR054722">
    <property type="entry name" value="PolX-like_BBD"/>
</dbReference>
<keyword evidence="2" id="KW-0479">Metal-binding</keyword>
<dbReference type="SUPFAM" id="SSF57756">
    <property type="entry name" value="Retrovirus zinc finger-like domains"/>
    <property type="match status" value="1"/>
</dbReference>
<dbReference type="SMART" id="SM00343">
    <property type="entry name" value="ZnF_C2HC"/>
    <property type="match status" value="2"/>
</dbReference>
<evidence type="ECO:0000256" key="4">
    <source>
        <dbReference type="ARBA" id="ARBA00022801"/>
    </source>
</evidence>